<keyword evidence="2" id="KW-1185">Reference proteome</keyword>
<organism evidence="1 2">
    <name type="scientific">Chitinophaga lutea</name>
    <dbReference type="NCBI Taxonomy" id="2488634"/>
    <lineage>
        <taxon>Bacteria</taxon>
        <taxon>Pseudomonadati</taxon>
        <taxon>Bacteroidota</taxon>
        <taxon>Chitinophagia</taxon>
        <taxon>Chitinophagales</taxon>
        <taxon>Chitinophagaceae</taxon>
        <taxon>Chitinophaga</taxon>
    </lineage>
</organism>
<evidence type="ECO:0000313" key="1">
    <source>
        <dbReference type="EMBL" id="RPE08098.1"/>
    </source>
</evidence>
<sequence length="133" mass="13740">MAACANPAPTNGVFAGIPYDSTVAYSYDGEGGQEIMDDGVLSGRISKTAVLNGKQTAAITDILSDKSTYGGPLAACFDPHLGLVFYREGKPAAYISVCLACNYLVSSVPIQDEGGFSDNGAKAIADFEKGLGF</sequence>
<gene>
    <name evidence="1" type="ORF">EGT74_13600</name>
</gene>
<dbReference type="EMBL" id="RPDH01000002">
    <property type="protein sequence ID" value="RPE08098.1"/>
    <property type="molecule type" value="Genomic_DNA"/>
</dbReference>
<name>A0A3N4PKN2_9BACT</name>
<proteinExistence type="predicted"/>
<dbReference type="Proteomes" id="UP000278351">
    <property type="component" value="Unassembled WGS sequence"/>
</dbReference>
<reference evidence="1 2" key="1">
    <citation type="submission" date="2018-11" db="EMBL/GenBank/DDBJ databases">
        <title>Chitinophaga lutea sp.nov., isolate from arsenic contaminated soil.</title>
        <authorList>
            <person name="Zong Y."/>
        </authorList>
    </citation>
    <scope>NUCLEOTIDE SEQUENCE [LARGE SCALE GENOMIC DNA]</scope>
    <source>
        <strain evidence="1 2">ZY74</strain>
    </source>
</reference>
<protein>
    <submittedName>
        <fullName evidence="1">Uncharacterized protein</fullName>
    </submittedName>
</protein>
<comment type="caution">
    <text evidence="1">The sequence shown here is derived from an EMBL/GenBank/DDBJ whole genome shotgun (WGS) entry which is preliminary data.</text>
</comment>
<accession>A0A3N4PKN2</accession>
<evidence type="ECO:0000313" key="2">
    <source>
        <dbReference type="Proteomes" id="UP000278351"/>
    </source>
</evidence>
<dbReference type="AlphaFoldDB" id="A0A3N4PKN2"/>